<dbReference type="Pfam" id="PF02367">
    <property type="entry name" value="TsaE"/>
    <property type="match status" value="1"/>
</dbReference>
<evidence type="ECO:0000313" key="12">
    <source>
        <dbReference type="Proteomes" id="UP001162030"/>
    </source>
</evidence>
<evidence type="ECO:0000256" key="1">
    <source>
        <dbReference type="ARBA" id="ARBA00004496"/>
    </source>
</evidence>
<dbReference type="NCBIfam" id="TIGR00150">
    <property type="entry name" value="T6A_YjeE"/>
    <property type="match status" value="1"/>
</dbReference>
<dbReference type="InterPro" id="IPR003442">
    <property type="entry name" value="T6A_TsaE"/>
</dbReference>
<keyword evidence="12" id="KW-1185">Reference proteome</keyword>
<evidence type="ECO:0000256" key="7">
    <source>
        <dbReference type="ARBA" id="ARBA00022741"/>
    </source>
</evidence>
<evidence type="ECO:0000256" key="9">
    <source>
        <dbReference type="ARBA" id="ARBA00022842"/>
    </source>
</evidence>
<dbReference type="GO" id="GO:0061711">
    <property type="term" value="F:tRNA N(6)-L-threonylcarbamoyladenine synthase activity"/>
    <property type="evidence" value="ECO:0007669"/>
    <property type="project" value="UniProtKB-EC"/>
</dbReference>
<evidence type="ECO:0000313" key="11">
    <source>
        <dbReference type="EMBL" id="CAI8818773.1"/>
    </source>
</evidence>
<evidence type="ECO:0000256" key="3">
    <source>
        <dbReference type="ARBA" id="ARBA00019010"/>
    </source>
</evidence>
<reference evidence="11 12" key="1">
    <citation type="submission" date="2023-03" db="EMBL/GenBank/DDBJ databases">
        <authorList>
            <person name="Pearce D."/>
        </authorList>
    </citation>
    <scope>NUCLEOTIDE SEQUENCE [LARGE SCALE GENOMIC DNA]</scope>
    <source>
        <strain evidence="11">Msz</strain>
    </source>
</reference>
<keyword evidence="7" id="KW-0547">Nucleotide-binding</keyword>
<evidence type="ECO:0000256" key="5">
    <source>
        <dbReference type="ARBA" id="ARBA00022694"/>
    </source>
</evidence>
<dbReference type="InterPro" id="IPR027417">
    <property type="entry name" value="P-loop_NTPase"/>
</dbReference>
<protein>
    <recommendedName>
        <fullName evidence="3">tRNA threonylcarbamoyladenosine biosynthesis protein TsaE</fullName>
    </recommendedName>
    <alternativeName>
        <fullName evidence="10">t(6)A37 threonylcarbamoyladenosine biosynthesis protein TsaE</fullName>
    </alternativeName>
</protein>
<keyword evidence="8" id="KW-0067">ATP-binding</keyword>
<dbReference type="PANTHER" id="PTHR33540">
    <property type="entry name" value="TRNA THREONYLCARBAMOYLADENOSINE BIOSYNTHESIS PROTEIN TSAE"/>
    <property type="match status" value="1"/>
</dbReference>
<proteinExistence type="inferred from homology"/>
<accession>A0ABM9I0Y6</accession>
<gene>
    <name evidence="11" type="primary">tsaE</name>
    <name evidence="11" type="ORF">MSZNOR_1916</name>
</gene>
<sequence length="151" mass="16746">MRVMLKDEAETLALAERVHSALPSGALVFLHGNLGAGKTTFVRGWLRAAGFSGPVKSPTFTLVEEYPFEDRIVYHFDLYRLNDPEELEWTGFRDYLRADAVCFVEWPERGAGLLPRADLEIRLEISGTGRIAEISAGTDRGAAALARLHAE</sequence>
<keyword evidence="11" id="KW-0012">Acyltransferase</keyword>
<keyword evidence="4" id="KW-0963">Cytoplasm</keyword>
<dbReference type="Proteomes" id="UP001162030">
    <property type="component" value="Chromosome"/>
</dbReference>
<keyword evidence="9" id="KW-0460">Magnesium</keyword>
<organism evidence="11 12">
    <name type="scientific">Methylocaldum szegediense</name>
    <dbReference type="NCBI Taxonomy" id="73780"/>
    <lineage>
        <taxon>Bacteria</taxon>
        <taxon>Pseudomonadati</taxon>
        <taxon>Pseudomonadota</taxon>
        <taxon>Gammaproteobacteria</taxon>
        <taxon>Methylococcales</taxon>
        <taxon>Methylococcaceae</taxon>
        <taxon>Methylocaldum</taxon>
    </lineage>
</organism>
<comment type="subcellular location">
    <subcellularLocation>
        <location evidence="1">Cytoplasm</location>
    </subcellularLocation>
</comment>
<dbReference type="EMBL" id="OX458333">
    <property type="protein sequence ID" value="CAI8818773.1"/>
    <property type="molecule type" value="Genomic_DNA"/>
</dbReference>
<dbReference type="SUPFAM" id="SSF52540">
    <property type="entry name" value="P-loop containing nucleoside triphosphate hydrolases"/>
    <property type="match status" value="1"/>
</dbReference>
<dbReference type="PANTHER" id="PTHR33540:SF2">
    <property type="entry name" value="TRNA THREONYLCARBAMOYLADENOSINE BIOSYNTHESIS PROTEIN TSAE"/>
    <property type="match status" value="1"/>
</dbReference>
<evidence type="ECO:0000256" key="10">
    <source>
        <dbReference type="ARBA" id="ARBA00032441"/>
    </source>
</evidence>
<evidence type="ECO:0000256" key="8">
    <source>
        <dbReference type="ARBA" id="ARBA00022840"/>
    </source>
</evidence>
<keyword evidence="6" id="KW-0479">Metal-binding</keyword>
<dbReference type="Gene3D" id="3.40.50.300">
    <property type="entry name" value="P-loop containing nucleotide triphosphate hydrolases"/>
    <property type="match status" value="1"/>
</dbReference>
<dbReference type="RefSeq" id="WP_026610354.1">
    <property type="nucleotide sequence ID" value="NZ_OX458333.1"/>
</dbReference>
<name>A0ABM9I0Y6_9GAMM</name>
<evidence type="ECO:0000256" key="6">
    <source>
        <dbReference type="ARBA" id="ARBA00022723"/>
    </source>
</evidence>
<keyword evidence="11" id="KW-0808">Transferase</keyword>
<comment type="similarity">
    <text evidence="2">Belongs to the TsaE family.</text>
</comment>
<evidence type="ECO:0000256" key="4">
    <source>
        <dbReference type="ARBA" id="ARBA00022490"/>
    </source>
</evidence>
<evidence type="ECO:0000256" key="2">
    <source>
        <dbReference type="ARBA" id="ARBA00007599"/>
    </source>
</evidence>
<keyword evidence="5" id="KW-0819">tRNA processing</keyword>